<dbReference type="AlphaFoldDB" id="A0A4W5NZZ8"/>
<reference evidence="1" key="2">
    <citation type="submission" date="2025-08" db="UniProtKB">
        <authorList>
            <consortium name="Ensembl"/>
        </authorList>
    </citation>
    <scope>IDENTIFICATION</scope>
</reference>
<evidence type="ECO:0000313" key="2">
    <source>
        <dbReference type="Proteomes" id="UP000314982"/>
    </source>
</evidence>
<dbReference type="Ensembl" id="ENSHHUT00000057328.1">
    <property type="protein sequence ID" value="ENSHHUP00000055403.1"/>
    <property type="gene ID" value="ENSHHUG00000033130.1"/>
</dbReference>
<reference evidence="1" key="3">
    <citation type="submission" date="2025-09" db="UniProtKB">
        <authorList>
            <consortium name="Ensembl"/>
        </authorList>
    </citation>
    <scope>IDENTIFICATION</scope>
</reference>
<sequence length="124" mass="13341">ECGLQARVTAGGLKNKGLLKDLDNTLGKLNAIPNDTAAKLQATKSKAGDANDTANNVLARLRDMNLNPMGLQRNNSKLENDVNKASNMIQDAEEKQLKCLCPPGETVSVHMDQKSRRVATTPSL</sequence>
<keyword evidence="2" id="KW-1185">Reference proteome</keyword>
<dbReference type="Proteomes" id="UP000314982">
    <property type="component" value="Unassembled WGS sequence"/>
</dbReference>
<name>A0A4W5NZZ8_9TELE</name>
<proteinExistence type="predicted"/>
<organism evidence="1 2">
    <name type="scientific">Hucho hucho</name>
    <name type="common">huchen</name>
    <dbReference type="NCBI Taxonomy" id="62062"/>
    <lineage>
        <taxon>Eukaryota</taxon>
        <taxon>Metazoa</taxon>
        <taxon>Chordata</taxon>
        <taxon>Craniata</taxon>
        <taxon>Vertebrata</taxon>
        <taxon>Euteleostomi</taxon>
        <taxon>Actinopterygii</taxon>
        <taxon>Neopterygii</taxon>
        <taxon>Teleostei</taxon>
        <taxon>Protacanthopterygii</taxon>
        <taxon>Salmoniformes</taxon>
        <taxon>Salmonidae</taxon>
        <taxon>Salmoninae</taxon>
        <taxon>Hucho</taxon>
    </lineage>
</organism>
<dbReference type="GeneTree" id="ENSGT00940000155362"/>
<evidence type="ECO:0000313" key="1">
    <source>
        <dbReference type="Ensembl" id="ENSHHUP00000055403.1"/>
    </source>
</evidence>
<reference evidence="2" key="1">
    <citation type="submission" date="2018-06" db="EMBL/GenBank/DDBJ databases">
        <title>Genome assembly of Danube salmon.</title>
        <authorList>
            <person name="Macqueen D.J."/>
            <person name="Gundappa M.K."/>
        </authorList>
    </citation>
    <scope>NUCLEOTIDE SEQUENCE [LARGE SCALE GENOMIC DNA]</scope>
</reference>
<protein>
    <submittedName>
        <fullName evidence="1">Uncharacterized protein</fullName>
    </submittedName>
</protein>
<accession>A0A4W5NZZ8</accession>